<accession>A0AAN6MNV3</accession>
<keyword evidence="5" id="KW-0964">Secreted</keyword>
<gene>
    <name evidence="14" type="ORF">C8A05DRAFT_42539</name>
</gene>
<feature type="signal peptide" evidence="12">
    <location>
        <begin position="1"/>
        <end position="20"/>
    </location>
</feature>
<keyword evidence="9 11" id="KW-0326">Glycosidase</keyword>
<protein>
    <recommendedName>
        <fullName evidence="11">Beta-xylanase</fullName>
        <ecNumber evidence="11">3.2.1.8</ecNumber>
    </recommendedName>
</protein>
<evidence type="ECO:0000256" key="9">
    <source>
        <dbReference type="ARBA" id="ARBA00023295"/>
    </source>
</evidence>
<name>A0AAN6MNV3_9PEZI</name>
<evidence type="ECO:0000256" key="10">
    <source>
        <dbReference type="ARBA" id="ARBA00023326"/>
    </source>
</evidence>
<organism evidence="14 15">
    <name type="scientific">Staphylotrichum tortipilum</name>
    <dbReference type="NCBI Taxonomy" id="2831512"/>
    <lineage>
        <taxon>Eukaryota</taxon>
        <taxon>Fungi</taxon>
        <taxon>Dikarya</taxon>
        <taxon>Ascomycota</taxon>
        <taxon>Pezizomycotina</taxon>
        <taxon>Sordariomycetes</taxon>
        <taxon>Sordariomycetidae</taxon>
        <taxon>Sordariales</taxon>
        <taxon>Chaetomiaceae</taxon>
        <taxon>Staphylotrichum</taxon>
    </lineage>
</organism>
<dbReference type="GO" id="GO:0031176">
    <property type="term" value="F:endo-1,4-beta-xylanase activity"/>
    <property type="evidence" value="ECO:0007669"/>
    <property type="project" value="UniProtKB-EC"/>
</dbReference>
<comment type="caution">
    <text evidence="14">The sequence shown here is derived from an EMBL/GenBank/DDBJ whole genome shotgun (WGS) entry which is preliminary data.</text>
</comment>
<evidence type="ECO:0000256" key="7">
    <source>
        <dbReference type="ARBA" id="ARBA00022801"/>
    </source>
</evidence>
<keyword evidence="12" id="KW-0732">Signal</keyword>
<dbReference type="Proteomes" id="UP001303889">
    <property type="component" value="Unassembled WGS sequence"/>
</dbReference>
<evidence type="ECO:0000256" key="2">
    <source>
        <dbReference type="ARBA" id="ARBA00004613"/>
    </source>
</evidence>
<dbReference type="PRINTS" id="PR00134">
    <property type="entry name" value="GLHYDRLASE10"/>
</dbReference>
<dbReference type="InterPro" id="IPR044846">
    <property type="entry name" value="GH10"/>
</dbReference>
<evidence type="ECO:0000256" key="5">
    <source>
        <dbReference type="ARBA" id="ARBA00022525"/>
    </source>
</evidence>
<comment type="subcellular location">
    <subcellularLocation>
        <location evidence="2">Secreted</location>
    </subcellularLocation>
</comment>
<keyword evidence="15" id="KW-1185">Reference proteome</keyword>
<evidence type="ECO:0000313" key="14">
    <source>
        <dbReference type="EMBL" id="KAK3904351.1"/>
    </source>
</evidence>
<evidence type="ECO:0000256" key="1">
    <source>
        <dbReference type="ARBA" id="ARBA00000681"/>
    </source>
</evidence>
<dbReference type="PANTHER" id="PTHR31490:SF35">
    <property type="entry name" value="ENDO-1,4-BETA-XYLANASE"/>
    <property type="match status" value="1"/>
</dbReference>
<keyword evidence="6" id="KW-0858">Xylan degradation</keyword>
<dbReference type="InterPro" id="IPR001000">
    <property type="entry name" value="GH10_dom"/>
</dbReference>
<evidence type="ECO:0000256" key="4">
    <source>
        <dbReference type="ARBA" id="ARBA00007495"/>
    </source>
</evidence>
<reference evidence="14" key="1">
    <citation type="journal article" date="2023" name="Mol. Phylogenet. Evol.">
        <title>Genome-scale phylogeny and comparative genomics of the fungal order Sordariales.</title>
        <authorList>
            <person name="Hensen N."/>
            <person name="Bonometti L."/>
            <person name="Westerberg I."/>
            <person name="Brannstrom I.O."/>
            <person name="Guillou S."/>
            <person name="Cros-Aarteil S."/>
            <person name="Calhoun S."/>
            <person name="Haridas S."/>
            <person name="Kuo A."/>
            <person name="Mondo S."/>
            <person name="Pangilinan J."/>
            <person name="Riley R."/>
            <person name="LaButti K."/>
            <person name="Andreopoulos B."/>
            <person name="Lipzen A."/>
            <person name="Chen C."/>
            <person name="Yan M."/>
            <person name="Daum C."/>
            <person name="Ng V."/>
            <person name="Clum A."/>
            <person name="Steindorff A."/>
            <person name="Ohm R.A."/>
            <person name="Martin F."/>
            <person name="Silar P."/>
            <person name="Natvig D.O."/>
            <person name="Lalanne C."/>
            <person name="Gautier V."/>
            <person name="Ament-Velasquez S.L."/>
            <person name="Kruys A."/>
            <person name="Hutchinson M.I."/>
            <person name="Powell A.J."/>
            <person name="Barry K."/>
            <person name="Miller A.N."/>
            <person name="Grigoriev I.V."/>
            <person name="Debuchy R."/>
            <person name="Gladieux P."/>
            <person name="Hiltunen Thoren M."/>
            <person name="Johannesson H."/>
        </authorList>
    </citation>
    <scope>NUCLEOTIDE SEQUENCE</scope>
    <source>
        <strain evidence="14">CBS 103.79</strain>
    </source>
</reference>
<dbReference type="InterPro" id="IPR017853">
    <property type="entry name" value="GH"/>
</dbReference>
<keyword evidence="10 11" id="KW-0624">Polysaccharide degradation</keyword>
<evidence type="ECO:0000256" key="3">
    <source>
        <dbReference type="ARBA" id="ARBA00004851"/>
    </source>
</evidence>
<keyword evidence="7 11" id="KW-0378">Hydrolase</keyword>
<dbReference type="Gene3D" id="3.20.20.80">
    <property type="entry name" value="Glycosidases"/>
    <property type="match status" value="1"/>
</dbReference>
<feature type="domain" description="GH10" evidence="13">
    <location>
        <begin position="33"/>
        <end position="354"/>
    </location>
</feature>
<dbReference type="PANTHER" id="PTHR31490">
    <property type="entry name" value="GLYCOSYL HYDROLASE"/>
    <property type="match status" value="1"/>
</dbReference>
<dbReference type="PROSITE" id="PS51760">
    <property type="entry name" value="GH10_2"/>
    <property type="match status" value="1"/>
</dbReference>
<proteinExistence type="inferred from homology"/>
<evidence type="ECO:0000259" key="13">
    <source>
        <dbReference type="PROSITE" id="PS51760"/>
    </source>
</evidence>
<dbReference type="SMART" id="SM00633">
    <property type="entry name" value="Glyco_10"/>
    <property type="match status" value="1"/>
</dbReference>
<dbReference type="GO" id="GO:0005576">
    <property type="term" value="C:extracellular region"/>
    <property type="evidence" value="ECO:0007669"/>
    <property type="project" value="UniProtKB-SubCell"/>
</dbReference>
<dbReference type="SUPFAM" id="SSF51445">
    <property type="entry name" value="(Trans)glycosidases"/>
    <property type="match status" value="1"/>
</dbReference>
<comment type="similarity">
    <text evidence="4 11">Belongs to the glycosyl hydrolase 10 (cellulase F) family.</text>
</comment>
<dbReference type="EMBL" id="MU855401">
    <property type="protein sequence ID" value="KAK3904351.1"/>
    <property type="molecule type" value="Genomic_DNA"/>
</dbReference>
<evidence type="ECO:0000256" key="8">
    <source>
        <dbReference type="ARBA" id="ARBA00023277"/>
    </source>
</evidence>
<evidence type="ECO:0000256" key="11">
    <source>
        <dbReference type="RuleBase" id="RU361174"/>
    </source>
</evidence>
<evidence type="ECO:0000256" key="6">
    <source>
        <dbReference type="ARBA" id="ARBA00022651"/>
    </source>
</evidence>
<comment type="catalytic activity">
    <reaction evidence="1 11">
        <text>Endohydrolysis of (1-&gt;4)-beta-D-xylosidic linkages in xylans.</text>
        <dbReference type="EC" id="3.2.1.8"/>
    </reaction>
</comment>
<sequence>MARLTRALLMALATAGSATAAPAESTTTTTTQNATADGLHSLMVKAGKMYFGTAIDVNNFADAKYMAIADNKNEFGMMTAENSMKWSSSEPNQGKFAFASADKVVERAKKNGQGMRCHNLIWYNQLPSYVTSGSWTNETLTAAMQTHITNVVEHFKGACYAWDVVNEAFGDGDGSYRQSVFLKNIGEAFIPLAFQAAAAADPDTKLYFNDFNLEISPDKAAATLALVKDLQARKIRIDGVGFQGHLVVGGTPTRDALATSLRQFTALGVEVAYTEVDIRFESLPASSSGLEQQAQDYAALVGSCLDVKECVGVTVWQFSDKYNWVSSVFKGKGDACLWSADYAKKPAYDAVIKVLQDAISSSGTSKIPGFMMDEGVFFW</sequence>
<dbReference type="EC" id="3.2.1.8" evidence="11"/>
<feature type="chain" id="PRO_5042943140" description="Beta-xylanase" evidence="12">
    <location>
        <begin position="21"/>
        <end position="379"/>
    </location>
</feature>
<comment type="pathway">
    <text evidence="3">Glycan degradation; xylan degradation.</text>
</comment>
<dbReference type="Pfam" id="PF00331">
    <property type="entry name" value="Glyco_hydro_10"/>
    <property type="match status" value="1"/>
</dbReference>
<reference evidence="14" key="2">
    <citation type="submission" date="2023-05" db="EMBL/GenBank/DDBJ databases">
        <authorList>
            <consortium name="Lawrence Berkeley National Laboratory"/>
            <person name="Steindorff A."/>
            <person name="Hensen N."/>
            <person name="Bonometti L."/>
            <person name="Westerberg I."/>
            <person name="Brannstrom I.O."/>
            <person name="Guillou S."/>
            <person name="Cros-Aarteil S."/>
            <person name="Calhoun S."/>
            <person name="Haridas S."/>
            <person name="Kuo A."/>
            <person name="Mondo S."/>
            <person name="Pangilinan J."/>
            <person name="Riley R."/>
            <person name="Labutti K."/>
            <person name="Andreopoulos B."/>
            <person name="Lipzen A."/>
            <person name="Chen C."/>
            <person name="Yanf M."/>
            <person name="Daum C."/>
            <person name="Ng V."/>
            <person name="Clum A."/>
            <person name="Ohm R."/>
            <person name="Martin F."/>
            <person name="Silar P."/>
            <person name="Natvig D."/>
            <person name="Lalanne C."/>
            <person name="Gautier V."/>
            <person name="Ament-Velasquez S.L."/>
            <person name="Kruys A."/>
            <person name="Hutchinson M.I."/>
            <person name="Powell A.J."/>
            <person name="Barry K."/>
            <person name="Miller A.N."/>
            <person name="Grigoriev I.V."/>
            <person name="Debuchy R."/>
            <person name="Gladieux P."/>
            <person name="Thoren M.H."/>
            <person name="Johannesson H."/>
        </authorList>
    </citation>
    <scope>NUCLEOTIDE SEQUENCE</scope>
    <source>
        <strain evidence="14">CBS 103.79</strain>
    </source>
</reference>
<keyword evidence="8 11" id="KW-0119">Carbohydrate metabolism</keyword>
<dbReference type="GO" id="GO:0045493">
    <property type="term" value="P:xylan catabolic process"/>
    <property type="evidence" value="ECO:0007669"/>
    <property type="project" value="UniProtKB-KW"/>
</dbReference>
<evidence type="ECO:0000256" key="12">
    <source>
        <dbReference type="SAM" id="SignalP"/>
    </source>
</evidence>
<dbReference type="AlphaFoldDB" id="A0AAN6MNV3"/>
<evidence type="ECO:0000313" key="15">
    <source>
        <dbReference type="Proteomes" id="UP001303889"/>
    </source>
</evidence>